<evidence type="ECO:0000313" key="2">
    <source>
        <dbReference type="Proteomes" id="UP000694941"/>
    </source>
</evidence>
<dbReference type="Pfam" id="PF13843">
    <property type="entry name" value="DDE_Tnp_1_7"/>
    <property type="match status" value="1"/>
</dbReference>
<gene>
    <name evidence="3" type="primary">LOC106463678</name>
</gene>
<keyword evidence="2" id="KW-1185">Reference proteome</keyword>
<dbReference type="InterPro" id="IPR029526">
    <property type="entry name" value="PGBD"/>
</dbReference>
<name>A0ABM1BCF2_LIMPO</name>
<proteinExistence type="predicted"/>
<feature type="domain" description="PiggyBac transposable element-derived protein" evidence="1">
    <location>
        <begin position="3"/>
        <end position="275"/>
    </location>
</feature>
<dbReference type="PANTHER" id="PTHR46599">
    <property type="entry name" value="PIGGYBAC TRANSPOSABLE ELEMENT-DERIVED PROTEIN 4"/>
    <property type="match status" value="1"/>
</dbReference>
<accession>A0ABM1BCF2</accession>
<dbReference type="RefSeq" id="XP_013779189.1">
    <property type="nucleotide sequence ID" value="XM_013923735.1"/>
</dbReference>
<dbReference type="Proteomes" id="UP000694941">
    <property type="component" value="Unplaced"/>
</dbReference>
<evidence type="ECO:0000313" key="3">
    <source>
        <dbReference type="RefSeq" id="XP_013779189.1"/>
    </source>
</evidence>
<sequence>MKGLCSKPRISDYWATGGIAQAPSYRNVLPSNRYQLISLFLHFCKNFQRVPCGEEGYDPLYKIAPLMNIVKPLYTQYYIPCRELTIDESMRKFKGWIYFHQYILNKPTRWGIKLWSLCESKSGYLLEWDVYTGRDNNPVAPDQGLGHNVVIKLMDNNGYLNLGHHLHVDNLYSSPGLLEALKEQGTGACGTVRLNRKGLPEEIRPARLQLKKGDDLVYYRKGDMLVCSWHNSARINFLSTIDTIGYAWKQIQSKQAETGFRDVKKPNVACNYNGSME</sequence>
<dbReference type="GeneID" id="106463678"/>
<organism evidence="2 3">
    <name type="scientific">Limulus polyphemus</name>
    <name type="common">Atlantic horseshoe crab</name>
    <dbReference type="NCBI Taxonomy" id="6850"/>
    <lineage>
        <taxon>Eukaryota</taxon>
        <taxon>Metazoa</taxon>
        <taxon>Ecdysozoa</taxon>
        <taxon>Arthropoda</taxon>
        <taxon>Chelicerata</taxon>
        <taxon>Merostomata</taxon>
        <taxon>Xiphosura</taxon>
        <taxon>Limulidae</taxon>
        <taxon>Limulus</taxon>
    </lineage>
</organism>
<reference evidence="3" key="1">
    <citation type="submission" date="2025-08" db="UniProtKB">
        <authorList>
            <consortium name="RefSeq"/>
        </authorList>
    </citation>
    <scope>IDENTIFICATION</scope>
    <source>
        <tissue evidence="3">Muscle</tissue>
    </source>
</reference>
<evidence type="ECO:0000259" key="1">
    <source>
        <dbReference type="Pfam" id="PF13843"/>
    </source>
</evidence>
<protein>
    <submittedName>
        <fullName evidence="3">PiggyBac transposable element-derived protein 4-like</fullName>
    </submittedName>
</protein>
<dbReference type="PANTHER" id="PTHR46599:SF3">
    <property type="entry name" value="PIGGYBAC TRANSPOSABLE ELEMENT-DERIVED PROTEIN 4"/>
    <property type="match status" value="1"/>
</dbReference>